<dbReference type="RefSeq" id="WP_243845443.1">
    <property type="nucleotide sequence ID" value="NZ_JAAOZB010000002.1"/>
</dbReference>
<organism evidence="7 8">
    <name type="scientific">Microbacterium halimionae</name>
    <dbReference type="NCBI Taxonomy" id="1526413"/>
    <lineage>
        <taxon>Bacteria</taxon>
        <taxon>Bacillati</taxon>
        <taxon>Actinomycetota</taxon>
        <taxon>Actinomycetes</taxon>
        <taxon>Micrococcales</taxon>
        <taxon>Microbacteriaceae</taxon>
        <taxon>Microbacterium</taxon>
    </lineage>
</organism>
<proteinExistence type="inferred from homology"/>
<dbReference type="PANTHER" id="PTHR46577">
    <property type="entry name" value="HTH-TYPE TRANSCRIPTIONAL REGULATORY PROTEIN GABR"/>
    <property type="match status" value="1"/>
</dbReference>
<dbReference type="InterPro" id="IPR015424">
    <property type="entry name" value="PyrdxlP-dep_Trfase"/>
</dbReference>
<comment type="similarity">
    <text evidence="1">In the C-terminal section; belongs to the class-I pyridoxal-phosphate-dependent aminotransferase family.</text>
</comment>
<gene>
    <name evidence="7" type="ORF">FHX48_001009</name>
</gene>
<dbReference type="AlphaFoldDB" id="A0A7W3PLE6"/>
<evidence type="ECO:0000256" key="4">
    <source>
        <dbReference type="ARBA" id="ARBA00023125"/>
    </source>
</evidence>
<dbReference type="GO" id="GO:0003677">
    <property type="term" value="F:DNA binding"/>
    <property type="evidence" value="ECO:0007669"/>
    <property type="project" value="UniProtKB-KW"/>
</dbReference>
<feature type="domain" description="HTH gntR-type" evidence="6">
    <location>
        <begin position="12"/>
        <end position="80"/>
    </location>
</feature>
<dbReference type="GO" id="GO:0030170">
    <property type="term" value="F:pyridoxal phosphate binding"/>
    <property type="evidence" value="ECO:0007669"/>
    <property type="project" value="InterPro"/>
</dbReference>
<protein>
    <submittedName>
        <fullName evidence="7">DNA-binding transcriptional MocR family regulator</fullName>
    </submittedName>
</protein>
<name>A0A7W3PLE6_9MICO</name>
<reference evidence="7 8" key="1">
    <citation type="submission" date="2020-07" db="EMBL/GenBank/DDBJ databases">
        <title>Sequencing the genomes of 1000 actinobacteria strains.</title>
        <authorList>
            <person name="Klenk H.-P."/>
        </authorList>
    </citation>
    <scope>NUCLEOTIDE SEQUENCE [LARGE SCALE GENOMIC DNA]</scope>
    <source>
        <strain evidence="7 8">DSM 27576</strain>
    </source>
</reference>
<dbReference type="InterPro" id="IPR015421">
    <property type="entry name" value="PyrdxlP-dep_Trfase_major"/>
</dbReference>
<dbReference type="Proteomes" id="UP000526083">
    <property type="component" value="Unassembled WGS sequence"/>
</dbReference>
<dbReference type="InterPro" id="IPR000524">
    <property type="entry name" value="Tscrpt_reg_HTH_GntR"/>
</dbReference>
<dbReference type="InterPro" id="IPR004839">
    <property type="entry name" value="Aminotransferase_I/II_large"/>
</dbReference>
<dbReference type="Pfam" id="PF00392">
    <property type="entry name" value="GntR"/>
    <property type="match status" value="1"/>
</dbReference>
<dbReference type="PROSITE" id="PS50949">
    <property type="entry name" value="HTH_GNTR"/>
    <property type="match status" value="1"/>
</dbReference>
<sequence>MSALIGSWRLSDPAYEALANSIRLLSLDNRIAPGTGLPAERELAAHLNISRTTVAAAYQSLRDSGNIESLRGSGSVTRSLPGREGASIGAPGDTIDLSQASPAAWPGLVSAFAETAAVVASLLGRSGYDVVGAPELRQAIAARYTDAGIPTSESEILVTNGAQSAIFLIASVALGRGDRVAMETPTYPHAADAMRRAGARVVGIPVSTVSGWDLDRAEQVFRRTSPTLAYVMPDFHNPTGMSMTNKARRIFEESSARAGTILVVDETTAELDIDRVGLFRPLGRGESADEQNVVRLGSLGKTVWGGLRIGWVRAQPEFIRRLVVARFAHELGTAEFEQSLAVRLLDRMPEIIAHRAALMRESRDTLINALSQKLPQWQVPHTPGGVSLWVELDAPLSGPLTMAARSQGLILSSGSRFSLEGGHERHLRIPFTAAPADLERAVEILAAQWGSVRADAPRVMSHPLESVV</sequence>
<dbReference type="PRINTS" id="PR00035">
    <property type="entry name" value="HTHGNTR"/>
</dbReference>
<dbReference type="Gene3D" id="3.40.640.10">
    <property type="entry name" value="Type I PLP-dependent aspartate aminotransferase-like (Major domain)"/>
    <property type="match status" value="1"/>
</dbReference>
<dbReference type="Gene3D" id="1.10.10.10">
    <property type="entry name" value="Winged helix-like DNA-binding domain superfamily/Winged helix DNA-binding domain"/>
    <property type="match status" value="1"/>
</dbReference>
<evidence type="ECO:0000313" key="7">
    <source>
        <dbReference type="EMBL" id="MBA8815936.1"/>
    </source>
</evidence>
<dbReference type="Pfam" id="PF00155">
    <property type="entry name" value="Aminotran_1_2"/>
    <property type="match status" value="1"/>
</dbReference>
<dbReference type="SMART" id="SM00345">
    <property type="entry name" value="HTH_GNTR"/>
    <property type="match status" value="1"/>
</dbReference>
<dbReference type="InterPro" id="IPR036388">
    <property type="entry name" value="WH-like_DNA-bd_sf"/>
</dbReference>
<dbReference type="EMBL" id="JACGWY010000002">
    <property type="protein sequence ID" value="MBA8815936.1"/>
    <property type="molecule type" value="Genomic_DNA"/>
</dbReference>
<keyword evidence="4 7" id="KW-0238">DNA-binding</keyword>
<dbReference type="GO" id="GO:0003700">
    <property type="term" value="F:DNA-binding transcription factor activity"/>
    <property type="evidence" value="ECO:0007669"/>
    <property type="project" value="InterPro"/>
</dbReference>
<keyword evidence="2" id="KW-0663">Pyridoxal phosphate</keyword>
<dbReference type="Gene3D" id="3.90.1150.10">
    <property type="entry name" value="Aspartate Aminotransferase, domain 1"/>
    <property type="match status" value="1"/>
</dbReference>
<dbReference type="SUPFAM" id="SSF46785">
    <property type="entry name" value="Winged helix' DNA-binding domain"/>
    <property type="match status" value="1"/>
</dbReference>
<dbReference type="InterPro" id="IPR051446">
    <property type="entry name" value="HTH_trans_reg/aminotransferase"/>
</dbReference>
<dbReference type="CDD" id="cd07377">
    <property type="entry name" value="WHTH_GntR"/>
    <property type="match status" value="1"/>
</dbReference>
<evidence type="ECO:0000256" key="2">
    <source>
        <dbReference type="ARBA" id="ARBA00022898"/>
    </source>
</evidence>
<comment type="caution">
    <text evidence="7">The sequence shown here is derived from an EMBL/GenBank/DDBJ whole genome shotgun (WGS) entry which is preliminary data.</text>
</comment>
<evidence type="ECO:0000256" key="5">
    <source>
        <dbReference type="ARBA" id="ARBA00023163"/>
    </source>
</evidence>
<evidence type="ECO:0000313" key="8">
    <source>
        <dbReference type="Proteomes" id="UP000526083"/>
    </source>
</evidence>
<keyword evidence="3" id="KW-0805">Transcription regulation</keyword>
<evidence type="ECO:0000259" key="6">
    <source>
        <dbReference type="PROSITE" id="PS50949"/>
    </source>
</evidence>
<evidence type="ECO:0000256" key="3">
    <source>
        <dbReference type="ARBA" id="ARBA00023015"/>
    </source>
</evidence>
<evidence type="ECO:0000256" key="1">
    <source>
        <dbReference type="ARBA" id="ARBA00005384"/>
    </source>
</evidence>
<dbReference type="InterPro" id="IPR036390">
    <property type="entry name" value="WH_DNA-bd_sf"/>
</dbReference>
<dbReference type="InterPro" id="IPR015422">
    <property type="entry name" value="PyrdxlP-dep_Trfase_small"/>
</dbReference>
<accession>A0A7W3PLE6</accession>
<keyword evidence="5" id="KW-0804">Transcription</keyword>
<dbReference type="PANTHER" id="PTHR46577:SF1">
    <property type="entry name" value="HTH-TYPE TRANSCRIPTIONAL REGULATORY PROTEIN GABR"/>
    <property type="match status" value="1"/>
</dbReference>
<dbReference type="SUPFAM" id="SSF53383">
    <property type="entry name" value="PLP-dependent transferases"/>
    <property type="match status" value="1"/>
</dbReference>
<dbReference type="CDD" id="cd00609">
    <property type="entry name" value="AAT_like"/>
    <property type="match status" value="1"/>
</dbReference>
<keyword evidence="8" id="KW-1185">Reference proteome</keyword>